<name>A0A840A9L4_9PROT</name>
<reference evidence="8 9" key="1">
    <citation type="submission" date="2020-08" db="EMBL/GenBank/DDBJ databases">
        <title>Genomic Encyclopedia of Type Strains, Phase IV (KMG-IV): sequencing the most valuable type-strain genomes for metagenomic binning, comparative biology and taxonomic classification.</title>
        <authorList>
            <person name="Goeker M."/>
        </authorList>
    </citation>
    <scope>NUCLEOTIDE SEQUENCE [LARGE SCALE GENOMIC DNA]</scope>
    <source>
        <strain evidence="8 9">DSM 19979</strain>
    </source>
</reference>
<dbReference type="InterPro" id="IPR006664">
    <property type="entry name" value="OMP_bac"/>
</dbReference>
<protein>
    <submittedName>
        <fullName evidence="8">Outer membrane protein OmpA-like peptidoglycan-associated protein</fullName>
    </submittedName>
</protein>
<evidence type="ECO:0000313" key="9">
    <source>
        <dbReference type="Proteomes" id="UP000553193"/>
    </source>
</evidence>
<dbReference type="Gene3D" id="3.30.1330.60">
    <property type="entry name" value="OmpA-like domain"/>
    <property type="match status" value="1"/>
</dbReference>
<accession>A0A840A9L4</accession>
<dbReference type="PROSITE" id="PS51123">
    <property type="entry name" value="OMPA_2"/>
    <property type="match status" value="1"/>
</dbReference>
<dbReference type="InterPro" id="IPR036737">
    <property type="entry name" value="OmpA-like_sf"/>
</dbReference>
<evidence type="ECO:0000256" key="5">
    <source>
        <dbReference type="SAM" id="MobiDB-lite"/>
    </source>
</evidence>
<feature type="domain" description="OmpA-like" evidence="7">
    <location>
        <begin position="84"/>
        <end position="203"/>
    </location>
</feature>
<keyword evidence="3" id="KW-0998">Cell outer membrane</keyword>
<organism evidence="8 9">
    <name type="scientific">Roseococcus suduntuyensis</name>
    <dbReference type="NCBI Taxonomy" id="455361"/>
    <lineage>
        <taxon>Bacteria</taxon>
        <taxon>Pseudomonadati</taxon>
        <taxon>Pseudomonadota</taxon>
        <taxon>Alphaproteobacteria</taxon>
        <taxon>Acetobacterales</taxon>
        <taxon>Roseomonadaceae</taxon>
        <taxon>Roseococcus</taxon>
    </lineage>
</organism>
<evidence type="ECO:0000256" key="2">
    <source>
        <dbReference type="ARBA" id="ARBA00023136"/>
    </source>
</evidence>
<keyword evidence="9" id="KW-1185">Reference proteome</keyword>
<dbReference type="InterPro" id="IPR006665">
    <property type="entry name" value="OmpA-like"/>
</dbReference>
<feature type="chain" id="PRO_5032670049" evidence="6">
    <location>
        <begin position="24"/>
        <end position="203"/>
    </location>
</feature>
<dbReference type="CDD" id="cd07185">
    <property type="entry name" value="OmpA_C-like"/>
    <property type="match status" value="1"/>
</dbReference>
<dbReference type="Proteomes" id="UP000553193">
    <property type="component" value="Unassembled WGS sequence"/>
</dbReference>
<dbReference type="InterPro" id="IPR050330">
    <property type="entry name" value="Bact_OuterMem_StrucFunc"/>
</dbReference>
<feature type="region of interest" description="Disordered" evidence="5">
    <location>
        <begin position="53"/>
        <end position="91"/>
    </location>
</feature>
<gene>
    <name evidence="8" type="ORF">GGQ83_000301</name>
</gene>
<dbReference type="AlphaFoldDB" id="A0A840A9L4"/>
<dbReference type="PANTHER" id="PTHR30329">
    <property type="entry name" value="STATOR ELEMENT OF FLAGELLAR MOTOR COMPLEX"/>
    <property type="match status" value="1"/>
</dbReference>
<evidence type="ECO:0000256" key="3">
    <source>
        <dbReference type="ARBA" id="ARBA00023237"/>
    </source>
</evidence>
<evidence type="ECO:0000256" key="6">
    <source>
        <dbReference type="SAM" id="SignalP"/>
    </source>
</evidence>
<evidence type="ECO:0000256" key="4">
    <source>
        <dbReference type="PROSITE-ProRule" id="PRU00473"/>
    </source>
</evidence>
<dbReference type="GO" id="GO:0009279">
    <property type="term" value="C:cell outer membrane"/>
    <property type="evidence" value="ECO:0007669"/>
    <property type="project" value="UniProtKB-SubCell"/>
</dbReference>
<dbReference type="PRINTS" id="PR01021">
    <property type="entry name" value="OMPADOMAIN"/>
</dbReference>
<proteinExistence type="predicted"/>
<dbReference type="PANTHER" id="PTHR30329:SF21">
    <property type="entry name" value="LIPOPROTEIN YIAD-RELATED"/>
    <property type="match status" value="1"/>
</dbReference>
<dbReference type="EMBL" id="JACIDJ010000001">
    <property type="protein sequence ID" value="MBB3896875.1"/>
    <property type="molecule type" value="Genomic_DNA"/>
</dbReference>
<evidence type="ECO:0000259" key="7">
    <source>
        <dbReference type="PROSITE" id="PS51123"/>
    </source>
</evidence>
<sequence>MMPTFLRAALLVCGAWLPFAALAQPPAIPAPPAAAPPAAGPDAEERQIIERLTRGIRVPGRPGNEGTTGGAPAAPQGEAGKAPGEEEPPSVNLTVFFPTGSARITPQAADALAALGRALNREELRPFRFRVEGHTDTEGDAQMNQMLSERRALAVREHLIEKFGIAPQRLLAQGMGESRLLIPTPDNFPEPRNRRVQIVNLGG</sequence>
<dbReference type="Pfam" id="PF00691">
    <property type="entry name" value="OmpA"/>
    <property type="match status" value="1"/>
</dbReference>
<comment type="caution">
    <text evidence="8">The sequence shown here is derived from an EMBL/GenBank/DDBJ whole genome shotgun (WGS) entry which is preliminary data.</text>
</comment>
<keyword evidence="6" id="KW-0732">Signal</keyword>
<keyword evidence="2 4" id="KW-0472">Membrane</keyword>
<feature type="signal peptide" evidence="6">
    <location>
        <begin position="1"/>
        <end position="23"/>
    </location>
</feature>
<feature type="compositionally biased region" description="Low complexity" evidence="5">
    <location>
        <begin position="62"/>
        <end position="82"/>
    </location>
</feature>
<dbReference type="SUPFAM" id="SSF103088">
    <property type="entry name" value="OmpA-like"/>
    <property type="match status" value="1"/>
</dbReference>
<evidence type="ECO:0000256" key="1">
    <source>
        <dbReference type="ARBA" id="ARBA00004442"/>
    </source>
</evidence>
<comment type="subcellular location">
    <subcellularLocation>
        <location evidence="1">Cell outer membrane</location>
    </subcellularLocation>
</comment>
<evidence type="ECO:0000313" key="8">
    <source>
        <dbReference type="EMBL" id="MBB3896875.1"/>
    </source>
</evidence>